<accession>A0A292YCT7</accession>
<evidence type="ECO:0000313" key="2">
    <source>
        <dbReference type="EMBL" id="GAX87518.1"/>
    </source>
</evidence>
<dbReference type="Gene3D" id="3.30.70.1450">
    <property type="entry name" value="Regulator of K+ conductance, C-terminal domain"/>
    <property type="match status" value="1"/>
</dbReference>
<dbReference type="RefSeq" id="WP_096258649.1">
    <property type="nucleotide sequence ID" value="NZ_BDME01000001.1"/>
</dbReference>
<evidence type="ECO:0000313" key="3">
    <source>
        <dbReference type="Proteomes" id="UP000217944"/>
    </source>
</evidence>
<dbReference type="Proteomes" id="UP000217944">
    <property type="component" value="Unassembled WGS sequence"/>
</dbReference>
<dbReference type="InterPro" id="IPR006037">
    <property type="entry name" value="RCK_C"/>
</dbReference>
<dbReference type="InterPro" id="IPR003148">
    <property type="entry name" value="RCK_N"/>
</dbReference>
<dbReference type="AlphaFoldDB" id="A0A292YCT7"/>
<feature type="domain" description="RCK C-terminal" evidence="1">
    <location>
        <begin position="135"/>
        <end position="225"/>
    </location>
</feature>
<dbReference type="InterPro" id="IPR036291">
    <property type="entry name" value="NAD(P)-bd_dom_sf"/>
</dbReference>
<dbReference type="OrthoDB" id="5338685at2"/>
<reference evidence="2 3" key="1">
    <citation type="journal article" date="2017" name="Syst. Appl. Microbiol.">
        <title>Lebetimonas natsushimae sp. nov., a novel strictly anaerobic, moderately thermophilic chemoautotroph isolated from a deep-sea hydrothermal vent polychaete nest in the Mid-Okinawa Trough.</title>
        <authorList>
            <person name="Nagata R."/>
            <person name="Takaki Y."/>
            <person name="Tame A."/>
            <person name="Nunoura T."/>
            <person name="Muto H."/>
            <person name="Mino S."/>
            <person name="Sawayama S."/>
            <person name="Takai K."/>
            <person name="Nakagawa S."/>
        </authorList>
    </citation>
    <scope>NUCLEOTIDE SEQUENCE [LARGE SCALE GENOMIC DNA]</scope>
    <source>
        <strain evidence="2 3">HS1857</strain>
    </source>
</reference>
<dbReference type="GO" id="GO:0006813">
    <property type="term" value="P:potassium ion transport"/>
    <property type="evidence" value="ECO:0007669"/>
    <property type="project" value="InterPro"/>
</dbReference>
<dbReference type="SUPFAM" id="SSF51735">
    <property type="entry name" value="NAD(P)-binding Rossmann-fold domains"/>
    <property type="match status" value="1"/>
</dbReference>
<keyword evidence="3" id="KW-1185">Reference proteome</keyword>
<dbReference type="PANTHER" id="PTHR43833:SF9">
    <property type="entry name" value="POTASSIUM CHANNEL PROTEIN YUGO-RELATED"/>
    <property type="match status" value="1"/>
</dbReference>
<dbReference type="PROSITE" id="PS51202">
    <property type="entry name" value="RCK_C"/>
    <property type="match status" value="1"/>
</dbReference>
<protein>
    <recommendedName>
        <fullName evidence="1">RCK C-terminal domain-containing protein</fullName>
    </recommendedName>
</protein>
<dbReference type="Gene3D" id="3.40.50.720">
    <property type="entry name" value="NAD(P)-binding Rossmann-like Domain"/>
    <property type="match status" value="1"/>
</dbReference>
<dbReference type="Pfam" id="PF02254">
    <property type="entry name" value="TrkA_N"/>
    <property type="match status" value="1"/>
</dbReference>
<name>A0A292YCT7_9BACT</name>
<comment type="caution">
    <text evidence="2">The sequence shown here is derived from an EMBL/GenBank/DDBJ whole genome shotgun (WGS) entry which is preliminary data.</text>
</comment>
<dbReference type="EMBL" id="BDME01000001">
    <property type="protein sequence ID" value="GAX87518.1"/>
    <property type="molecule type" value="Genomic_DNA"/>
</dbReference>
<sequence length="230" mass="26486">MKIAIFGFNKFGEKIASTLKKQNVIIIVFDENEEKKAKEKFFDVLLLKEITDEELNKIEEISYAICALKDEEKNLFLVLSLREIFPKLNIVAKVSSKENEYKYKLAGADKILNPYEIIANRIMTILKKPLTLKVIEEIIFSDNKLSFSEIVIPENSFLEGKAIKDVYKEIQGIYNLLIIGIVDKQISDEVIFVTKGINHILNHKDVLVVVGDIDEIERFKNDLEIFKGMQ</sequence>
<organism evidence="2 3">
    <name type="scientific">Lebetimonas natsushimae</name>
    <dbReference type="NCBI Taxonomy" id="1936991"/>
    <lineage>
        <taxon>Bacteria</taxon>
        <taxon>Pseudomonadati</taxon>
        <taxon>Campylobacterota</taxon>
        <taxon>Epsilonproteobacteria</taxon>
        <taxon>Nautiliales</taxon>
        <taxon>Nautiliaceae</taxon>
        <taxon>Lebetimonas</taxon>
    </lineage>
</organism>
<dbReference type="InterPro" id="IPR036721">
    <property type="entry name" value="RCK_C_sf"/>
</dbReference>
<dbReference type="GO" id="GO:0008324">
    <property type="term" value="F:monoatomic cation transmembrane transporter activity"/>
    <property type="evidence" value="ECO:0007669"/>
    <property type="project" value="InterPro"/>
</dbReference>
<dbReference type="PANTHER" id="PTHR43833">
    <property type="entry name" value="POTASSIUM CHANNEL PROTEIN 2-RELATED-RELATED"/>
    <property type="match status" value="1"/>
</dbReference>
<dbReference type="InterPro" id="IPR050721">
    <property type="entry name" value="Trk_Ktr_HKT_K-transport"/>
</dbReference>
<dbReference type="SUPFAM" id="SSF116726">
    <property type="entry name" value="TrkA C-terminal domain-like"/>
    <property type="match status" value="1"/>
</dbReference>
<dbReference type="Pfam" id="PF02080">
    <property type="entry name" value="TrkA_C"/>
    <property type="match status" value="1"/>
</dbReference>
<evidence type="ECO:0000259" key="1">
    <source>
        <dbReference type="PROSITE" id="PS51202"/>
    </source>
</evidence>
<gene>
    <name evidence="2" type="ORF">LNAT_P0814</name>
</gene>
<proteinExistence type="predicted"/>